<comment type="caution">
    <text evidence="1">The sequence shown here is derived from an EMBL/GenBank/DDBJ whole genome shotgun (WGS) entry which is preliminary data.</text>
</comment>
<protein>
    <recommendedName>
        <fullName evidence="3">HD domain-containing protein</fullName>
    </recommendedName>
</protein>
<dbReference type="RefSeq" id="WP_305107041.1">
    <property type="nucleotide sequence ID" value="NZ_JAUTWS010000041.1"/>
</dbReference>
<name>A0ABT9E7R2_9PROT</name>
<dbReference type="Proteomes" id="UP001243009">
    <property type="component" value="Unassembled WGS sequence"/>
</dbReference>
<evidence type="ECO:0000313" key="2">
    <source>
        <dbReference type="Proteomes" id="UP001243009"/>
    </source>
</evidence>
<keyword evidence="2" id="KW-1185">Reference proteome</keyword>
<organism evidence="1 2">
    <name type="scientific">Paracraurococcus lichenis</name>
    <dbReference type="NCBI Taxonomy" id="3064888"/>
    <lineage>
        <taxon>Bacteria</taxon>
        <taxon>Pseudomonadati</taxon>
        <taxon>Pseudomonadota</taxon>
        <taxon>Alphaproteobacteria</taxon>
        <taxon>Acetobacterales</taxon>
        <taxon>Roseomonadaceae</taxon>
        <taxon>Paracraurococcus</taxon>
    </lineage>
</organism>
<dbReference type="Gene3D" id="1.10.3210.10">
    <property type="entry name" value="Hypothetical protein af1432"/>
    <property type="match status" value="1"/>
</dbReference>
<evidence type="ECO:0008006" key="3">
    <source>
        <dbReference type="Google" id="ProtNLM"/>
    </source>
</evidence>
<dbReference type="EMBL" id="JAUTWS010000041">
    <property type="protein sequence ID" value="MDO9712186.1"/>
    <property type="molecule type" value="Genomic_DNA"/>
</dbReference>
<sequence>MSAAGEGRRAPPALLPLCRALGDLKRIRSAGRAGSIAERLFAGAWAGVAAGEAMEAVARRTVREALIATRLGDLDAGVLEVAGIPAKEVGRIRGAAFEEACAPLDMACCAWLGSGGEAPVAGAPPGFVARLAAQPRAGATAPGRGRLVLEPPESHAEHCLLVAVTGALLAPCWEARPETVFLAGLAHHLHNALLPDSGFAGEVLLGEWLGPAFARATALALQELSTIPRDRVSAALRVIPDANTPEGRAFHAADTLDRVLQVEHHLRAASTRMDYVLREMELVHAGPVKEFQDAVLARMGLLPDAAPAWPLEARGGLPA</sequence>
<accession>A0ABT9E7R2</accession>
<dbReference type="SUPFAM" id="SSF109604">
    <property type="entry name" value="HD-domain/PDEase-like"/>
    <property type="match status" value="1"/>
</dbReference>
<evidence type="ECO:0000313" key="1">
    <source>
        <dbReference type="EMBL" id="MDO9712186.1"/>
    </source>
</evidence>
<reference evidence="1 2" key="1">
    <citation type="submission" date="2023-08" db="EMBL/GenBank/DDBJ databases">
        <title>The draft genome sequence of Paracraurococcus sp. LOR1-02.</title>
        <authorList>
            <person name="Kingkaew E."/>
            <person name="Tanasupawat S."/>
        </authorList>
    </citation>
    <scope>NUCLEOTIDE SEQUENCE [LARGE SCALE GENOMIC DNA]</scope>
    <source>
        <strain evidence="1 2">LOR1-02</strain>
    </source>
</reference>
<gene>
    <name evidence="1" type="ORF">Q7A36_27835</name>
</gene>
<proteinExistence type="predicted"/>